<keyword evidence="5 6" id="KW-0472">Membrane</keyword>
<evidence type="ECO:0000256" key="3">
    <source>
        <dbReference type="ARBA" id="ARBA00022692"/>
    </source>
</evidence>
<dbReference type="SUPFAM" id="SSF103473">
    <property type="entry name" value="MFS general substrate transporter"/>
    <property type="match status" value="1"/>
</dbReference>
<dbReference type="InterPro" id="IPR036259">
    <property type="entry name" value="MFS_trans_sf"/>
</dbReference>
<dbReference type="KEGG" id="reu:Reut_A1849"/>
<keyword evidence="2" id="KW-1003">Cell membrane</keyword>
<dbReference type="CDD" id="cd17324">
    <property type="entry name" value="MFS_NepI_like"/>
    <property type="match status" value="1"/>
</dbReference>
<feature type="transmembrane region" description="Helical" evidence="6">
    <location>
        <begin position="203"/>
        <end position="227"/>
    </location>
</feature>
<dbReference type="InterPro" id="IPR011701">
    <property type="entry name" value="MFS"/>
</dbReference>
<protein>
    <submittedName>
        <fullName evidence="8">Major facilitator superfamily MFS_1</fullName>
    </submittedName>
</protein>
<feature type="transmembrane region" description="Helical" evidence="6">
    <location>
        <begin position="95"/>
        <end position="116"/>
    </location>
</feature>
<keyword evidence="3 6" id="KW-0812">Transmembrane</keyword>
<organism evidence="8">
    <name type="scientific">Cupriavidus pinatubonensis (strain JMP 134 / LMG 1197)</name>
    <name type="common">Cupriavidus necator (strain JMP 134)</name>
    <dbReference type="NCBI Taxonomy" id="264198"/>
    <lineage>
        <taxon>Bacteria</taxon>
        <taxon>Pseudomonadati</taxon>
        <taxon>Pseudomonadota</taxon>
        <taxon>Betaproteobacteria</taxon>
        <taxon>Burkholderiales</taxon>
        <taxon>Burkholderiaceae</taxon>
        <taxon>Cupriavidus</taxon>
    </lineage>
</organism>
<feature type="transmembrane region" description="Helical" evidence="6">
    <location>
        <begin position="363"/>
        <end position="382"/>
    </location>
</feature>
<reference evidence="8" key="1">
    <citation type="submission" date="2005-08" db="EMBL/GenBank/DDBJ databases">
        <title>Complete sequence of Chromosome1 of Ralstonia eutropha JMP134.</title>
        <authorList>
            <person name="Copeland A."/>
            <person name="Lucas S."/>
            <person name="Lapidus A."/>
            <person name="Barry K."/>
            <person name="Detter J.C."/>
            <person name="Glavina T."/>
            <person name="Hammon N."/>
            <person name="Israni S."/>
            <person name="Pitluck S."/>
            <person name="Goltsman E."/>
            <person name="Martinez M."/>
            <person name="Schmutz J."/>
            <person name="Larimer F."/>
            <person name="Land M."/>
            <person name="Lykidis A."/>
            <person name="Richardson P."/>
        </authorList>
    </citation>
    <scope>NUCLEOTIDE SEQUENCE</scope>
    <source>
        <strain evidence="8">JMP134</strain>
    </source>
</reference>
<feature type="domain" description="Major facilitator superfamily (MFS) profile" evidence="7">
    <location>
        <begin position="4"/>
        <end position="384"/>
    </location>
</feature>
<feature type="transmembrane region" description="Helical" evidence="6">
    <location>
        <begin position="336"/>
        <end position="357"/>
    </location>
</feature>
<feature type="transmembrane region" description="Helical" evidence="6">
    <location>
        <begin position="128"/>
        <end position="154"/>
    </location>
</feature>
<dbReference type="InterPro" id="IPR020846">
    <property type="entry name" value="MFS_dom"/>
</dbReference>
<keyword evidence="4 6" id="KW-1133">Transmembrane helix</keyword>
<gene>
    <name evidence="8" type="ordered locus">Reut_A1849</name>
</gene>
<feature type="transmembrane region" description="Helical" evidence="6">
    <location>
        <begin position="70"/>
        <end position="89"/>
    </location>
</feature>
<feature type="transmembrane region" description="Helical" evidence="6">
    <location>
        <begin position="233"/>
        <end position="255"/>
    </location>
</feature>
<dbReference type="Gene3D" id="1.20.1250.20">
    <property type="entry name" value="MFS general substrate transporter like domains"/>
    <property type="match status" value="1"/>
</dbReference>
<dbReference type="EMBL" id="CP000090">
    <property type="protein sequence ID" value="AAZ61214.1"/>
    <property type="molecule type" value="Genomic_DNA"/>
</dbReference>
<comment type="subcellular location">
    <subcellularLocation>
        <location evidence="1">Cell membrane</location>
        <topology evidence="1">Multi-pass membrane protein</topology>
    </subcellularLocation>
</comment>
<sequence>MPIALLALTISAFAIGTTEFVIVGLIPTIAADLHISLPSAGLLVSLYALGVAVGAPVLTALTGRLPRKTLLLSLMALFTLGNLLAWKAPSYESLVVARILTGLAHGVFFSIGSTIATGLVPKEKAASAIAIMFTGLTVALVTGVPLGTFIGQHFGWRETFLAVSGLGAIAFVGSLLFVPSSIRHTQPASLLQQARVLAEPRLLLVYAKTAIGYGGSFIPFTFLAPILQDVSGFSANAVGLVMLVYGVSVAVGNIWGGRLADRHGPIAALRLVFLLLAAVLFVLTFTAPHPWLVVATVLAWGAVAFGNVPGLQVYVVKQAERHTPHAVDVASGLNIAAFNLGIAGAAWAGGLIVTHLGLMHTPWIGALVVLVALGLTELSGRLDRAAGFDARGSLPAGAAMH</sequence>
<name>Q470G9_CUPPJ</name>
<dbReference type="eggNOG" id="COG2814">
    <property type="taxonomic scope" value="Bacteria"/>
</dbReference>
<dbReference type="PROSITE" id="PS50850">
    <property type="entry name" value="MFS"/>
    <property type="match status" value="1"/>
</dbReference>
<dbReference type="OrthoDB" id="9788453at2"/>
<dbReference type="PANTHER" id="PTHR43124:SF8">
    <property type="entry name" value="INNER MEMBRANE TRANSPORT PROTEIN YDHP"/>
    <property type="match status" value="1"/>
</dbReference>
<evidence type="ECO:0000256" key="2">
    <source>
        <dbReference type="ARBA" id="ARBA00022475"/>
    </source>
</evidence>
<evidence type="ECO:0000256" key="5">
    <source>
        <dbReference type="ARBA" id="ARBA00023136"/>
    </source>
</evidence>
<evidence type="ECO:0000256" key="1">
    <source>
        <dbReference type="ARBA" id="ARBA00004651"/>
    </source>
</evidence>
<dbReference type="Pfam" id="PF07690">
    <property type="entry name" value="MFS_1"/>
    <property type="match status" value="1"/>
</dbReference>
<evidence type="ECO:0000256" key="4">
    <source>
        <dbReference type="ARBA" id="ARBA00022989"/>
    </source>
</evidence>
<dbReference type="PANTHER" id="PTHR43124">
    <property type="entry name" value="PURINE EFFLUX PUMP PBUE"/>
    <property type="match status" value="1"/>
</dbReference>
<evidence type="ECO:0000256" key="6">
    <source>
        <dbReference type="SAM" id="Phobius"/>
    </source>
</evidence>
<dbReference type="PRINTS" id="PR01035">
    <property type="entry name" value="TCRTETA"/>
</dbReference>
<feature type="transmembrane region" description="Helical" evidence="6">
    <location>
        <begin position="160"/>
        <end position="182"/>
    </location>
</feature>
<dbReference type="AlphaFoldDB" id="Q470G9"/>
<dbReference type="InterPro" id="IPR050189">
    <property type="entry name" value="MFS_Efflux_Transporters"/>
</dbReference>
<accession>Q470G9</accession>
<feature type="transmembrane region" description="Helical" evidence="6">
    <location>
        <begin position="38"/>
        <end position="58"/>
    </location>
</feature>
<proteinExistence type="predicted"/>
<evidence type="ECO:0000313" key="8">
    <source>
        <dbReference type="EMBL" id="AAZ61214.1"/>
    </source>
</evidence>
<dbReference type="HOGENOM" id="CLU_001265_61_2_4"/>
<dbReference type="GO" id="GO:0005886">
    <property type="term" value="C:plasma membrane"/>
    <property type="evidence" value="ECO:0007669"/>
    <property type="project" value="UniProtKB-SubCell"/>
</dbReference>
<dbReference type="InterPro" id="IPR001958">
    <property type="entry name" value="Tet-R_TetA/multi-R_MdtG-like"/>
</dbReference>
<dbReference type="GO" id="GO:0022857">
    <property type="term" value="F:transmembrane transporter activity"/>
    <property type="evidence" value="ECO:0007669"/>
    <property type="project" value="InterPro"/>
</dbReference>
<feature type="transmembrane region" description="Helical" evidence="6">
    <location>
        <begin position="267"/>
        <end position="285"/>
    </location>
</feature>
<evidence type="ECO:0000259" key="7">
    <source>
        <dbReference type="PROSITE" id="PS50850"/>
    </source>
</evidence>
<feature type="transmembrane region" description="Helical" evidence="6">
    <location>
        <begin position="291"/>
        <end position="315"/>
    </location>
</feature>